<dbReference type="InterPro" id="IPR036388">
    <property type="entry name" value="WH-like_DNA-bd_sf"/>
</dbReference>
<dbReference type="Pfam" id="PF08281">
    <property type="entry name" value="Sigma70_r4_2"/>
    <property type="match status" value="1"/>
</dbReference>
<name>A0A370GRS4_9BACI</name>
<evidence type="ECO:0000256" key="1">
    <source>
        <dbReference type="ARBA" id="ARBA00010641"/>
    </source>
</evidence>
<gene>
    <name evidence="7" type="ORF">DFR59_102583</name>
</gene>
<evidence type="ECO:0000313" key="8">
    <source>
        <dbReference type="Proteomes" id="UP000255326"/>
    </source>
</evidence>
<accession>A0A370GRS4</accession>
<dbReference type="RefSeq" id="WP_114744742.1">
    <property type="nucleotide sequence ID" value="NZ_QQAY01000002.1"/>
</dbReference>
<evidence type="ECO:0000256" key="5">
    <source>
        <dbReference type="ARBA" id="ARBA00023163"/>
    </source>
</evidence>
<keyword evidence="3" id="KW-0731">Sigma factor</keyword>
<dbReference type="AlphaFoldDB" id="A0A370GRS4"/>
<protein>
    <submittedName>
        <fullName evidence="7">RNA polymerase sigma factor (Sigma-70 family)</fullName>
    </submittedName>
</protein>
<comment type="caution">
    <text evidence="7">The sequence shown here is derived from an EMBL/GenBank/DDBJ whole genome shotgun (WGS) entry which is preliminary data.</text>
</comment>
<feature type="domain" description="RNA polymerase sigma factor 70 region 4 type 2" evidence="6">
    <location>
        <begin position="123"/>
        <end position="164"/>
    </location>
</feature>
<dbReference type="InterPro" id="IPR039425">
    <property type="entry name" value="RNA_pol_sigma-70-like"/>
</dbReference>
<dbReference type="PANTHER" id="PTHR43133:SF8">
    <property type="entry name" value="RNA POLYMERASE SIGMA FACTOR HI_1459-RELATED"/>
    <property type="match status" value="1"/>
</dbReference>
<organism evidence="7 8">
    <name type="scientific">Falsibacillus pallidus</name>
    <dbReference type="NCBI Taxonomy" id="493781"/>
    <lineage>
        <taxon>Bacteria</taxon>
        <taxon>Bacillati</taxon>
        <taxon>Bacillota</taxon>
        <taxon>Bacilli</taxon>
        <taxon>Bacillales</taxon>
        <taxon>Bacillaceae</taxon>
        <taxon>Falsibacillus</taxon>
    </lineage>
</organism>
<keyword evidence="8" id="KW-1185">Reference proteome</keyword>
<evidence type="ECO:0000259" key="6">
    <source>
        <dbReference type="Pfam" id="PF08281"/>
    </source>
</evidence>
<comment type="similarity">
    <text evidence="1">Belongs to the sigma-70 factor family. ECF subfamily.</text>
</comment>
<dbReference type="GO" id="GO:0003677">
    <property type="term" value="F:DNA binding"/>
    <property type="evidence" value="ECO:0007669"/>
    <property type="project" value="UniProtKB-KW"/>
</dbReference>
<dbReference type="PANTHER" id="PTHR43133">
    <property type="entry name" value="RNA POLYMERASE ECF-TYPE SIGMA FACTO"/>
    <property type="match status" value="1"/>
</dbReference>
<dbReference type="EMBL" id="QQAY01000002">
    <property type="protein sequence ID" value="RDI45946.1"/>
    <property type="molecule type" value="Genomic_DNA"/>
</dbReference>
<dbReference type="OrthoDB" id="2381154at2"/>
<dbReference type="Gene3D" id="1.10.1740.10">
    <property type="match status" value="1"/>
</dbReference>
<evidence type="ECO:0000256" key="2">
    <source>
        <dbReference type="ARBA" id="ARBA00023015"/>
    </source>
</evidence>
<keyword evidence="5" id="KW-0804">Transcription</keyword>
<keyword evidence="4" id="KW-0238">DNA-binding</keyword>
<dbReference type="InterPro" id="IPR013324">
    <property type="entry name" value="RNA_pol_sigma_r3/r4-like"/>
</dbReference>
<dbReference type="SUPFAM" id="SSF88659">
    <property type="entry name" value="Sigma3 and sigma4 domains of RNA polymerase sigma factors"/>
    <property type="match status" value="1"/>
</dbReference>
<evidence type="ECO:0000256" key="3">
    <source>
        <dbReference type="ARBA" id="ARBA00023082"/>
    </source>
</evidence>
<dbReference type="Gene3D" id="1.10.10.10">
    <property type="entry name" value="Winged helix-like DNA-binding domain superfamily/Winged helix DNA-binding domain"/>
    <property type="match status" value="1"/>
</dbReference>
<dbReference type="GO" id="GO:0016987">
    <property type="term" value="F:sigma factor activity"/>
    <property type="evidence" value="ECO:0007669"/>
    <property type="project" value="UniProtKB-KW"/>
</dbReference>
<evidence type="ECO:0000313" key="7">
    <source>
        <dbReference type="EMBL" id="RDI45946.1"/>
    </source>
</evidence>
<keyword evidence="2" id="KW-0805">Transcription regulation</keyword>
<reference evidence="7 8" key="1">
    <citation type="submission" date="2018-07" db="EMBL/GenBank/DDBJ databases">
        <title>Genomic Encyclopedia of Type Strains, Phase IV (KMG-IV): sequencing the most valuable type-strain genomes for metagenomic binning, comparative biology and taxonomic classification.</title>
        <authorList>
            <person name="Goeker M."/>
        </authorList>
    </citation>
    <scope>NUCLEOTIDE SEQUENCE [LARGE SCALE GENOMIC DNA]</scope>
    <source>
        <strain evidence="7 8">DSM 25281</strain>
    </source>
</reference>
<sequence length="228" mass="26083">MNTHFKKYSSAGEGKFDFDALIPYQSKLKSYCQMLTGNQWDGEDLAHDTLLKIYSKYHEHISAKQLSFNLMKVVAKNHWLDKVKSVSSRFTALEESKDASYNPIESLPEILTMLAIITANFTEKQAAAFFLREVFQYSMDEIGEILSTSQGAVKSSLFRIRQKLSSIDFNHSIESGNVFYQTIAAAIMEQRPEILIEYVIRSNKERGRGIEMPHMYLMSAHTPRMMAA</sequence>
<dbReference type="InterPro" id="IPR013325">
    <property type="entry name" value="RNA_pol_sigma_r2"/>
</dbReference>
<proteinExistence type="inferred from homology"/>
<dbReference type="Proteomes" id="UP000255326">
    <property type="component" value="Unassembled WGS sequence"/>
</dbReference>
<dbReference type="GO" id="GO:0006352">
    <property type="term" value="P:DNA-templated transcription initiation"/>
    <property type="evidence" value="ECO:0007669"/>
    <property type="project" value="InterPro"/>
</dbReference>
<evidence type="ECO:0000256" key="4">
    <source>
        <dbReference type="ARBA" id="ARBA00023125"/>
    </source>
</evidence>
<dbReference type="InterPro" id="IPR013249">
    <property type="entry name" value="RNA_pol_sigma70_r4_t2"/>
</dbReference>
<dbReference type="SUPFAM" id="SSF88946">
    <property type="entry name" value="Sigma2 domain of RNA polymerase sigma factors"/>
    <property type="match status" value="1"/>
</dbReference>